<dbReference type="GO" id="GO:0016301">
    <property type="term" value="F:kinase activity"/>
    <property type="evidence" value="ECO:0007669"/>
    <property type="project" value="UniProtKB-KW"/>
</dbReference>
<dbReference type="AlphaFoldDB" id="A0A3M7MGY7"/>
<dbReference type="OrthoDB" id="1668230at2759"/>
<keyword evidence="1" id="KW-0418">Kinase</keyword>
<dbReference type="SUPFAM" id="SSF56112">
    <property type="entry name" value="Protein kinase-like (PK-like)"/>
    <property type="match status" value="1"/>
</dbReference>
<dbReference type="InterPro" id="IPR011009">
    <property type="entry name" value="Kinase-like_dom_sf"/>
</dbReference>
<protein>
    <submittedName>
        <fullName evidence="1">Serine threonine kinase</fullName>
    </submittedName>
</protein>
<keyword evidence="2" id="KW-1185">Reference proteome</keyword>
<reference evidence="1 2" key="1">
    <citation type="journal article" date="2014" name="PLoS ONE">
        <title>De novo Genome Assembly of the Fungal Plant Pathogen Pyrenophora semeniperda.</title>
        <authorList>
            <person name="Soliai M.M."/>
            <person name="Meyer S.E."/>
            <person name="Udall J.A."/>
            <person name="Elzinga D.E."/>
            <person name="Hermansen R.A."/>
            <person name="Bodily P.M."/>
            <person name="Hart A.A."/>
            <person name="Coleman C.E."/>
        </authorList>
    </citation>
    <scope>NUCLEOTIDE SEQUENCE [LARGE SCALE GENOMIC DNA]</scope>
    <source>
        <strain evidence="1 2">CCB06</strain>
        <tissue evidence="1">Mycelium</tissue>
    </source>
</reference>
<dbReference type="EMBL" id="KE747841">
    <property type="protein sequence ID" value="RMZ73604.1"/>
    <property type="molecule type" value="Genomic_DNA"/>
</dbReference>
<proteinExistence type="predicted"/>
<gene>
    <name evidence="1" type="ORF">GMOD_00009342</name>
</gene>
<name>A0A3M7MGY7_9PLEO</name>
<dbReference type="Proteomes" id="UP000265663">
    <property type="component" value="Unassembled WGS sequence"/>
</dbReference>
<keyword evidence="1" id="KW-0808">Transferase</keyword>
<accession>A0A3M7MGY7</accession>
<sequence length="166" mass="18079">MARIDTGTSLYLMSGRRPIRATSYNTKVTIFRTSLTFSVNCGTISKKMTSKAANLPACDHTSSDGLSGEADTKPQGPIVNIIEGKGEFLGGGATGLVERLDSGDVVKSPWTGRPTASDCKQEIAIEAQIYERLGVHPRLVQFKRWDPASHTLTLEYMPNGNLKEYI</sequence>
<evidence type="ECO:0000313" key="2">
    <source>
        <dbReference type="Proteomes" id="UP000265663"/>
    </source>
</evidence>
<evidence type="ECO:0000313" key="1">
    <source>
        <dbReference type="EMBL" id="RMZ73604.1"/>
    </source>
</evidence>
<organism evidence="1 2">
    <name type="scientific">Pyrenophora seminiperda CCB06</name>
    <dbReference type="NCBI Taxonomy" id="1302712"/>
    <lineage>
        <taxon>Eukaryota</taxon>
        <taxon>Fungi</taxon>
        <taxon>Dikarya</taxon>
        <taxon>Ascomycota</taxon>
        <taxon>Pezizomycotina</taxon>
        <taxon>Dothideomycetes</taxon>
        <taxon>Pleosporomycetidae</taxon>
        <taxon>Pleosporales</taxon>
        <taxon>Pleosporineae</taxon>
        <taxon>Pleosporaceae</taxon>
        <taxon>Pyrenophora</taxon>
    </lineage>
</organism>